<keyword evidence="1" id="KW-0343">GTPase activation</keyword>
<dbReference type="Pfam" id="PF21877">
    <property type="entry name" value="PH_NF1"/>
    <property type="match status" value="1"/>
</dbReference>
<dbReference type="Gene3D" id="2.30.29.30">
    <property type="entry name" value="Pleckstrin-homology domain (PH domain)/Phosphotyrosine-binding domain (PTB)"/>
    <property type="match status" value="1"/>
</dbReference>
<evidence type="ECO:0000313" key="5">
    <source>
        <dbReference type="Proteomes" id="UP000009022"/>
    </source>
</evidence>
<reference evidence="4 5" key="1">
    <citation type="journal article" date="2008" name="Nature">
        <title>The Trichoplax genome and the nature of placozoans.</title>
        <authorList>
            <person name="Srivastava M."/>
            <person name="Begovic E."/>
            <person name="Chapman J."/>
            <person name="Putnam N.H."/>
            <person name="Hellsten U."/>
            <person name="Kawashima T."/>
            <person name="Kuo A."/>
            <person name="Mitros T."/>
            <person name="Salamov A."/>
            <person name="Carpenter M.L."/>
            <person name="Signorovitch A.Y."/>
            <person name="Moreno M.A."/>
            <person name="Kamm K."/>
            <person name="Grimwood J."/>
            <person name="Schmutz J."/>
            <person name="Shapiro H."/>
            <person name="Grigoriev I.V."/>
            <person name="Buss L.W."/>
            <person name="Schierwater B."/>
            <person name="Dellaporta S.L."/>
            <person name="Rokhsar D.S."/>
        </authorList>
    </citation>
    <scope>NUCLEOTIDE SEQUENCE [LARGE SCALE GENOMIC DNA]</scope>
    <source>
        <strain evidence="4 5">Grell-BS-1999</strain>
    </source>
</reference>
<keyword evidence="2" id="KW-0597">Phosphoprotein</keyword>
<evidence type="ECO:0000313" key="4">
    <source>
        <dbReference type="EMBL" id="EDV22626.1"/>
    </source>
</evidence>
<dbReference type="PANTHER" id="PTHR10194:SF142">
    <property type="entry name" value="NEUROFIBROMIN"/>
    <property type="match status" value="1"/>
</dbReference>
<dbReference type="KEGG" id="tad:TRIADDRAFT_59057"/>
<sequence>MAIIPQCNEWVQAIIDRFDKQLPYNVGKVNSQAKISAEQNRRCLLTVSRNELKRVISGLTTTLRNILLNSEIVKENPNSNIDLEDINESKSITLNTLEECFKVNQDSTLDRELIEALLQTLAQITARSRDSKPSSREAAGRIILQISNKYWTTVFKHVSSSIQWLSRGTDDHADTCGIELTQYLSLSITRIILLFKESRCFMSLKRTPQQVLSDSISKGVWNWLRNNPKEFSQLYRDRNPELADVSLVLFDKMEEYADSIKKKIVVWPLQTLLLALAPDAVIENTKLKASRKYKSLAGNKQLAEGAAIACADLCKIVNYLDADVKANIILAAAKIITDLKQMFLNPQKPFGRIIGSSTGSASTLEIQIISDVFLASFRTKSLSIQYIEQCLLPTAPTNLHLAIVRGLKAIVTENSMAWWPPASSLYVLASDLRIVFREALTRMLQTERRKQTFSKNKDKKQKIEESNRDRDLVLSLILLFDDDPALALNTLRHFHQLENVLYLDTANWTSTLWNFNSLVVLTLSGKLVERVLECDVLQLAMWLREILTFRGRLLGKYKDDRMIVKSSMFTVTLQKLETALLSCLWNSNIETVLTALSCLRYLHKEAEYQLSTLDDSNQLPLCFVNYQELASLADELITGRAAIQKRIGAILIKVEDHTEGNFQAWKEALKCWQKSTNHLLRQLKEESGLYDFLAMKRRSGSSYAPTQDDFNEWANVTGFLCSFGGIVVSNANQILLRSGNKQKERERDSLAYARKFIIALLNLLDCNNDQFGAQIRGTLKEIIGQNMSPLLHPILFEQIEELLSTFFPQNKQAIILESNTLFADQIISIIRGILNKGSDEQLYSYLRNINIETIMLYLIRYIRNLPMTAHTVPIKKRLCQLVQNVMKRKDALTFTQQIKFRNKLVSYLTEWVMNVSGSSSDVSSEIKGMLRDLDLACMQAIAVLLADLPLQPDETEPNTNDTKIKIYLKYFTLFMNLLNECSLLHQGSPRKQERLLSDYYLLLHDCTVAAMSNLLQANIDYGLTLSLGLGYHSDLQTRTIFTEILTKILREGTEFDTLAETASSDRFEKFINLFMTTLKDSKLPLVLALINGVSHSQLDELCQALIPLSEAKSELDTLLLNVFGREVTSSDDVNTLFRGNTVASKMMTFCCNTFGKEYLVSIIDKVLDYICSSDRVDHSYEVDPTRINGEENVETNSVNLINLAKNVLNIILSSAHMLPSQLKSACHCLYEVAESRFPQSGLSAVSNAIFLRFLNPAIVSPLSIGSKKREISLKSVRGLKLASKILQNCANQVLFAKEHHMLPFNDFLTNHFNAIKEFLLNISSEKGNKVGDKADLAFVNDSLIYSLYSIVFDNQEQITQYFAANRGSRCNKSRELLDQLSILLAQLGPPKKQFKQSYEIQRTQSTETESGSLFYEFMAKHKHYNEQEMEIIKDANFFYLEGKSRKKYPVFYYICNNLCCEQMNEELVIYYIMSSLAPYMNKPWELVIDCTKFGPPNQLKGNFISKWFHVFPNQATDNLQAVYIYNCNKWVRNYVKYHERVFQRVKGNEKIIVIDELTKIYEYIEENELKLPSATTSLQKDNKLFSNIAQKVRVPSLYLPSLAFLIGPSSLQIRSAEKVKLLGFATTLNDVFLASEIEEISLRNENTFTLKCTNYGLNMAFISGEAEQIVNAISLIKHRWQLSQPNSINVYKKITPNEVPGTLLNMALLNLGNNDSKLRSSAYNLLCALATAFNLPLEGQLLETRGLRIPANNLIFIVSISQHLAKCEPFLTLQFLEESIDSFAKSKIELKHLCLQYMSPWLPNLARFITTGITERQKVIVIIEKLIDLTIKEKEMNSSVQAAIWEKMGQVRELIDLVLDCFIQASGQRGLDSPNAEVMANATVALAAANLEIVSNKIIERISQSLCTCRNLTLTDETLELLRHRLEELSSARHCHLFGISLRSEERMSLNALESITDLLVEVMNACNRDLPNLSWLDTWITLASKFVVYHKSYSWTRRDLLGLFIFRKLELETTPAIILARNFSTTGESSLYASGLGLLEESIYALDSQEIFTNQVLHIPVLKMRLPILEECGRFDNFTKCNFESNFHFAMVAILLKGRHHPSPETCAQSIRLLDTLLHLINRSKECGKYDVNEESTAYLAALYPLVDEIPQKLARKSLDASSTSLFSADNSGGFLWNKLLDPSLSEKTKVLLLCTLGIHFHYIHDEPKLRILSEIIEEASRVMPLSFPILGHIIDQKVGSILAHNRDLYILGYVQSIVQFMLTTKADYRNIISSDYLQEIGFDGYFKFAGPFDQDEDIDRQTNWFHLFTKLCQAFLRTYEGVYKGMIPGVNFESRRGDRRATQKSGTSNPAFVTVFIEYPSHGQ</sequence>
<dbReference type="Proteomes" id="UP000009022">
    <property type="component" value="Unassembled WGS sequence"/>
</dbReference>
<dbReference type="FunCoup" id="B3S4E7">
    <property type="interactions" value="1694"/>
</dbReference>
<feature type="domain" description="Ras-GAP" evidence="3">
    <location>
        <begin position="1097"/>
        <end position="1291"/>
    </location>
</feature>
<evidence type="ECO:0000259" key="3">
    <source>
        <dbReference type="PROSITE" id="PS50018"/>
    </source>
</evidence>
<dbReference type="InterPro" id="IPR054071">
    <property type="entry name" value="PH_NF1"/>
</dbReference>
<dbReference type="InterPro" id="IPR011993">
    <property type="entry name" value="PH-like_dom_sf"/>
</dbReference>
<dbReference type="eggNOG" id="KOG1826">
    <property type="taxonomic scope" value="Eukaryota"/>
</dbReference>
<evidence type="ECO:0000256" key="2">
    <source>
        <dbReference type="ARBA" id="ARBA00022553"/>
    </source>
</evidence>
<dbReference type="InterPro" id="IPR001251">
    <property type="entry name" value="CRAL-TRIO_dom"/>
</dbReference>
<dbReference type="CDD" id="cd00170">
    <property type="entry name" value="SEC14"/>
    <property type="match status" value="1"/>
</dbReference>
<dbReference type="GO" id="GO:0005096">
    <property type="term" value="F:GTPase activator activity"/>
    <property type="evidence" value="ECO:0000318"/>
    <property type="project" value="GO_Central"/>
</dbReference>
<keyword evidence="5" id="KW-1185">Reference proteome</keyword>
<dbReference type="STRING" id="10228.B3S4E7"/>
<dbReference type="InterPro" id="IPR008936">
    <property type="entry name" value="Rho_GTPase_activation_prot"/>
</dbReference>
<name>B3S4E7_TRIAD</name>
<dbReference type="OrthoDB" id="28245at2759"/>
<protein>
    <recommendedName>
        <fullName evidence="3">Ras-GAP domain-containing protein</fullName>
    </recommendedName>
</protein>
<dbReference type="HOGENOM" id="CLU_000249_0_0_1"/>
<dbReference type="InParanoid" id="B3S4E7"/>
<dbReference type="SUPFAM" id="SSF48350">
    <property type="entry name" value="GTPase activation domain, GAP"/>
    <property type="match status" value="1"/>
</dbReference>
<dbReference type="InterPro" id="IPR001936">
    <property type="entry name" value="RasGAP_dom"/>
</dbReference>
<dbReference type="InterPro" id="IPR016024">
    <property type="entry name" value="ARM-type_fold"/>
</dbReference>
<dbReference type="RefSeq" id="XP_002115170.1">
    <property type="nucleotide sequence ID" value="XM_002115134.1"/>
</dbReference>
<dbReference type="OMA" id="TKEPYMF"/>
<dbReference type="GO" id="GO:1902531">
    <property type="term" value="P:regulation of intracellular signal transduction"/>
    <property type="evidence" value="ECO:0000318"/>
    <property type="project" value="GO_Central"/>
</dbReference>
<evidence type="ECO:0000256" key="1">
    <source>
        <dbReference type="ARBA" id="ARBA00022468"/>
    </source>
</evidence>
<dbReference type="PANTHER" id="PTHR10194">
    <property type="entry name" value="RAS GTPASE-ACTIVATING PROTEINS"/>
    <property type="match status" value="1"/>
</dbReference>
<organism evidence="4 5">
    <name type="scientific">Trichoplax adhaerens</name>
    <name type="common">Trichoplax reptans</name>
    <dbReference type="NCBI Taxonomy" id="10228"/>
    <lineage>
        <taxon>Eukaryota</taxon>
        <taxon>Metazoa</taxon>
        <taxon>Placozoa</taxon>
        <taxon>Uniplacotomia</taxon>
        <taxon>Trichoplacea</taxon>
        <taxon>Trichoplacidae</taxon>
        <taxon>Trichoplax</taxon>
    </lineage>
</organism>
<dbReference type="CDD" id="cd05130">
    <property type="entry name" value="RasGAP_Neurofibromin"/>
    <property type="match status" value="1"/>
</dbReference>
<proteinExistence type="predicted"/>
<dbReference type="PROSITE" id="PS00509">
    <property type="entry name" value="RAS_GTPASE_ACTIV_1"/>
    <property type="match status" value="1"/>
</dbReference>
<dbReference type="Pfam" id="PF13716">
    <property type="entry name" value="CRAL_TRIO_2"/>
    <property type="match status" value="1"/>
</dbReference>
<dbReference type="CTD" id="6756382"/>
<dbReference type="SUPFAM" id="SSF48371">
    <property type="entry name" value="ARM repeat"/>
    <property type="match status" value="1"/>
</dbReference>
<dbReference type="InterPro" id="IPR023152">
    <property type="entry name" value="RasGAP_CS"/>
</dbReference>
<accession>B3S4E7</accession>
<dbReference type="Pfam" id="PF00616">
    <property type="entry name" value="RasGAP"/>
    <property type="match status" value="1"/>
</dbReference>
<dbReference type="InterPro" id="IPR036865">
    <property type="entry name" value="CRAL-TRIO_dom_sf"/>
</dbReference>
<dbReference type="PROSITE" id="PS50018">
    <property type="entry name" value="RAS_GTPASE_ACTIV_2"/>
    <property type="match status" value="1"/>
</dbReference>
<dbReference type="SMART" id="SM00323">
    <property type="entry name" value="RasGAP"/>
    <property type="match status" value="1"/>
</dbReference>
<dbReference type="PhylomeDB" id="B3S4E7"/>
<dbReference type="EMBL" id="DS985249">
    <property type="protein sequence ID" value="EDV22626.1"/>
    <property type="molecule type" value="Genomic_DNA"/>
</dbReference>
<dbReference type="GeneID" id="6756382"/>
<gene>
    <name evidence="4" type="ORF">TRIADDRAFT_59057</name>
</gene>
<dbReference type="Gene3D" id="3.40.525.10">
    <property type="entry name" value="CRAL-TRIO lipid binding domain"/>
    <property type="match status" value="1"/>
</dbReference>
<dbReference type="Gene3D" id="1.10.506.10">
    <property type="entry name" value="GTPase Activation - p120gap, domain 1"/>
    <property type="match status" value="1"/>
</dbReference>
<dbReference type="InterPro" id="IPR039360">
    <property type="entry name" value="Ras_GTPase"/>
</dbReference>